<reference evidence="1 2" key="1">
    <citation type="submission" date="2016-10" db="EMBL/GenBank/DDBJ databases">
        <authorList>
            <person name="de Groot N.N."/>
        </authorList>
    </citation>
    <scope>NUCLEOTIDE SEQUENCE [LARGE SCALE GENOMIC DNA]</scope>
    <source>
        <strain evidence="1 2">R5</strain>
    </source>
</reference>
<dbReference type="Proteomes" id="UP000199245">
    <property type="component" value="Unassembled WGS sequence"/>
</dbReference>
<dbReference type="EMBL" id="FMZW01000024">
    <property type="protein sequence ID" value="SDE35469.1"/>
    <property type="molecule type" value="Genomic_DNA"/>
</dbReference>
<accession>A0A1G7C824</accession>
<dbReference type="AlphaFoldDB" id="A0A1G7C824"/>
<protein>
    <submittedName>
        <fullName evidence="1">Uncharacterized protein</fullName>
    </submittedName>
</protein>
<proteinExistence type="predicted"/>
<sequence>MQQLRRMRKASIFNDIAKRPAFTRCYPYQIR</sequence>
<evidence type="ECO:0000313" key="2">
    <source>
        <dbReference type="Proteomes" id="UP000199245"/>
    </source>
</evidence>
<name>A0A1G7C824_9BRAD</name>
<gene>
    <name evidence="1" type="ORF">SAMN05216337_102479</name>
</gene>
<evidence type="ECO:0000313" key="1">
    <source>
        <dbReference type="EMBL" id="SDE35469.1"/>
    </source>
</evidence>
<organism evidence="1 2">
    <name type="scientific">Bradyrhizobium brasilense</name>
    <dbReference type="NCBI Taxonomy" id="1419277"/>
    <lineage>
        <taxon>Bacteria</taxon>
        <taxon>Pseudomonadati</taxon>
        <taxon>Pseudomonadota</taxon>
        <taxon>Alphaproteobacteria</taxon>
        <taxon>Hyphomicrobiales</taxon>
        <taxon>Nitrobacteraceae</taxon>
        <taxon>Bradyrhizobium</taxon>
    </lineage>
</organism>